<name>A0ACB6RMK1_9PLEO</name>
<dbReference type="Proteomes" id="UP000799754">
    <property type="component" value="Unassembled WGS sequence"/>
</dbReference>
<evidence type="ECO:0000313" key="2">
    <source>
        <dbReference type="Proteomes" id="UP000799754"/>
    </source>
</evidence>
<keyword evidence="2" id="KW-1185">Reference proteome</keyword>
<protein>
    <submittedName>
        <fullName evidence="1">Uncharacterized protein</fullName>
    </submittedName>
</protein>
<comment type="caution">
    <text evidence="1">The sequence shown here is derived from an EMBL/GenBank/DDBJ whole genome shotgun (WGS) entry which is preliminary data.</text>
</comment>
<accession>A0ACB6RMK1</accession>
<reference evidence="1" key="1">
    <citation type="journal article" date="2020" name="Stud. Mycol.">
        <title>101 Dothideomycetes genomes: a test case for predicting lifestyles and emergence of pathogens.</title>
        <authorList>
            <person name="Haridas S."/>
            <person name="Albert R."/>
            <person name="Binder M."/>
            <person name="Bloem J."/>
            <person name="Labutti K."/>
            <person name="Salamov A."/>
            <person name="Andreopoulos B."/>
            <person name="Baker S."/>
            <person name="Barry K."/>
            <person name="Bills G."/>
            <person name="Bluhm B."/>
            <person name="Cannon C."/>
            <person name="Castanera R."/>
            <person name="Culley D."/>
            <person name="Daum C."/>
            <person name="Ezra D."/>
            <person name="Gonzalez J."/>
            <person name="Henrissat B."/>
            <person name="Kuo A."/>
            <person name="Liang C."/>
            <person name="Lipzen A."/>
            <person name="Lutzoni F."/>
            <person name="Magnuson J."/>
            <person name="Mondo S."/>
            <person name="Nolan M."/>
            <person name="Ohm R."/>
            <person name="Pangilinan J."/>
            <person name="Park H.-J."/>
            <person name="Ramirez L."/>
            <person name="Alfaro M."/>
            <person name="Sun H."/>
            <person name="Tritt A."/>
            <person name="Yoshinaga Y."/>
            <person name="Zwiers L.-H."/>
            <person name="Turgeon B."/>
            <person name="Goodwin S."/>
            <person name="Spatafora J."/>
            <person name="Crous P."/>
            <person name="Grigoriev I."/>
        </authorList>
    </citation>
    <scope>NUCLEOTIDE SEQUENCE</scope>
    <source>
        <strain evidence="1">CBS 525.71</strain>
    </source>
</reference>
<dbReference type="EMBL" id="MU006743">
    <property type="protein sequence ID" value="KAF2622630.1"/>
    <property type="molecule type" value="Genomic_DNA"/>
</dbReference>
<organism evidence="1 2">
    <name type="scientific">Macroventuria anomochaeta</name>
    <dbReference type="NCBI Taxonomy" id="301207"/>
    <lineage>
        <taxon>Eukaryota</taxon>
        <taxon>Fungi</taxon>
        <taxon>Dikarya</taxon>
        <taxon>Ascomycota</taxon>
        <taxon>Pezizomycotina</taxon>
        <taxon>Dothideomycetes</taxon>
        <taxon>Pleosporomycetidae</taxon>
        <taxon>Pleosporales</taxon>
        <taxon>Pleosporineae</taxon>
        <taxon>Didymellaceae</taxon>
        <taxon>Macroventuria</taxon>
    </lineage>
</organism>
<gene>
    <name evidence="1" type="ORF">BU25DRAFT_207192</name>
</gene>
<evidence type="ECO:0000313" key="1">
    <source>
        <dbReference type="EMBL" id="KAF2622630.1"/>
    </source>
</evidence>
<proteinExistence type="predicted"/>
<sequence>MRTDILRMTQGHAIGRIIESVCRCFGTQTIDSRHRASTDLGQQSCYARKSKQVLDHFLLVAQLPSEVRMRDGAERNVTVSDRHGLASRVWTTSIGAGRSAAAMNFAANRRCRRSGTLPGRMGSGRRMNVPNSHVDAIGAGHRYWCHG</sequence>